<dbReference type="Proteomes" id="UP000653454">
    <property type="component" value="Unassembled WGS sequence"/>
</dbReference>
<accession>A0A8S4FAM5</accession>
<dbReference type="AlphaFoldDB" id="A0A8S4FAM5"/>
<name>A0A8S4FAM5_PLUXY</name>
<protein>
    <submittedName>
        <fullName evidence="1">(diamondback moth) hypothetical protein</fullName>
    </submittedName>
</protein>
<dbReference type="EMBL" id="CAJHNJ030000029">
    <property type="protein sequence ID" value="CAG9124047.1"/>
    <property type="molecule type" value="Genomic_DNA"/>
</dbReference>
<proteinExistence type="predicted"/>
<gene>
    <name evidence="1" type="ORF">PLXY2_LOCUS8105</name>
</gene>
<organism evidence="1 2">
    <name type="scientific">Plutella xylostella</name>
    <name type="common">Diamondback moth</name>
    <name type="synonym">Plutella maculipennis</name>
    <dbReference type="NCBI Taxonomy" id="51655"/>
    <lineage>
        <taxon>Eukaryota</taxon>
        <taxon>Metazoa</taxon>
        <taxon>Ecdysozoa</taxon>
        <taxon>Arthropoda</taxon>
        <taxon>Hexapoda</taxon>
        <taxon>Insecta</taxon>
        <taxon>Pterygota</taxon>
        <taxon>Neoptera</taxon>
        <taxon>Endopterygota</taxon>
        <taxon>Lepidoptera</taxon>
        <taxon>Glossata</taxon>
        <taxon>Ditrysia</taxon>
        <taxon>Yponomeutoidea</taxon>
        <taxon>Plutellidae</taxon>
        <taxon>Plutella</taxon>
    </lineage>
</organism>
<evidence type="ECO:0000313" key="1">
    <source>
        <dbReference type="EMBL" id="CAG9124047.1"/>
    </source>
</evidence>
<reference evidence="1" key="1">
    <citation type="submission" date="2020-11" db="EMBL/GenBank/DDBJ databases">
        <authorList>
            <person name="Whiteford S."/>
        </authorList>
    </citation>
    <scope>NUCLEOTIDE SEQUENCE</scope>
</reference>
<comment type="caution">
    <text evidence="1">The sequence shown here is derived from an EMBL/GenBank/DDBJ whole genome shotgun (WGS) entry which is preliminary data.</text>
</comment>
<keyword evidence="2" id="KW-1185">Reference proteome</keyword>
<sequence>MWYVNRRGGDVVVTSERRLVSSVSAGRHDIILRDVKDSSYADGYSPAERVAQRYVIAIKEGKGRAP</sequence>
<evidence type="ECO:0000313" key="2">
    <source>
        <dbReference type="Proteomes" id="UP000653454"/>
    </source>
</evidence>